<dbReference type="InterPro" id="IPR025246">
    <property type="entry name" value="IS30-like_HTH"/>
</dbReference>
<dbReference type="RefSeq" id="WP_016174931.1">
    <property type="nucleotide sequence ID" value="NZ_KE136389.1"/>
</dbReference>
<sequence>MTYSNFTTTRLKGQHLTAIERGKIAAWHSEGISNRQIAKRLGVVPQTINNELKRGKLKQVKKSNGKCHYFFKYNAEFAQNRYRNNRQRCHRKEKFFQVRTFLAYFIELFKTKSYSPDATVGFARVHRLFSPAEMVCTTTLYKYIDKQRLEIKNIDLLMKTTRKPAQTKQVKNRKVLGKSIEARPTSVETREEFGHFEIDTVIGKRNGSETALLTLTERKTRFEIIRVLDAKDADSVSYAINRLAKEYGNNFSAVFRSITADNGSEFAQLSETLNGLTEIYFTHPYTSCERGTNENHNGIICRYIPKGESMDSYHRKEIEQIANKMNQLPRKILNYATPQSCFEQELNKVVS</sequence>
<dbReference type="GO" id="GO:0004803">
    <property type="term" value="F:transposase activity"/>
    <property type="evidence" value="ECO:0007669"/>
    <property type="project" value="TreeGrafter"/>
</dbReference>
<dbReference type="eggNOG" id="COG2826">
    <property type="taxonomic scope" value="Bacteria"/>
</dbReference>
<dbReference type="GO" id="GO:0005829">
    <property type="term" value="C:cytosol"/>
    <property type="evidence" value="ECO:0007669"/>
    <property type="project" value="TreeGrafter"/>
</dbReference>
<evidence type="ECO:0000256" key="1">
    <source>
        <dbReference type="ARBA" id="ARBA00023172"/>
    </source>
</evidence>
<dbReference type="GO" id="GO:0006310">
    <property type="term" value="P:DNA recombination"/>
    <property type="evidence" value="ECO:0007669"/>
    <property type="project" value="UniProtKB-KW"/>
</dbReference>
<evidence type="ECO:0000313" key="3">
    <source>
        <dbReference type="EMBL" id="EOT29181.1"/>
    </source>
</evidence>
<evidence type="ECO:0000259" key="2">
    <source>
        <dbReference type="PROSITE" id="PS50994"/>
    </source>
</evidence>
<reference evidence="3 4" key="1">
    <citation type="submission" date="2013-03" db="EMBL/GenBank/DDBJ databases">
        <title>The Genome Sequence of Enterococcus saccharolyticus ATCC_43076 (Illumina only assembly).</title>
        <authorList>
            <consortium name="The Broad Institute Genomics Platform"/>
            <consortium name="The Broad Institute Genome Sequencing Center for Infectious Disease"/>
            <person name="Earl A."/>
            <person name="Russ C."/>
            <person name="Gilmore M."/>
            <person name="Surin D."/>
            <person name="Walker B."/>
            <person name="Young S."/>
            <person name="Zeng Q."/>
            <person name="Gargeya S."/>
            <person name="Fitzgerald M."/>
            <person name="Haas B."/>
            <person name="Abouelleil A."/>
            <person name="Allen A.W."/>
            <person name="Alvarado L."/>
            <person name="Arachchi H.M."/>
            <person name="Berlin A.M."/>
            <person name="Chapman S.B."/>
            <person name="Gainer-Dewar J."/>
            <person name="Goldberg J."/>
            <person name="Griggs A."/>
            <person name="Gujja S."/>
            <person name="Hansen M."/>
            <person name="Howarth C."/>
            <person name="Imamovic A."/>
            <person name="Ireland A."/>
            <person name="Larimer J."/>
            <person name="McCowan C."/>
            <person name="Murphy C."/>
            <person name="Pearson M."/>
            <person name="Poon T.W."/>
            <person name="Priest M."/>
            <person name="Roberts A."/>
            <person name="Saif S."/>
            <person name="Shea T."/>
            <person name="Sisk P."/>
            <person name="Sykes S."/>
            <person name="Wortman J."/>
            <person name="Nusbaum C."/>
            <person name="Birren B."/>
        </authorList>
    </citation>
    <scope>NUCLEOTIDE SEQUENCE [LARGE SCALE GENOMIC DNA]</scope>
    <source>
        <strain evidence="3 4">ATCC 43076</strain>
    </source>
</reference>
<dbReference type="NCBIfam" id="NF033563">
    <property type="entry name" value="transpos_IS30"/>
    <property type="match status" value="1"/>
</dbReference>
<keyword evidence="1" id="KW-0233">DNA recombination</keyword>
<dbReference type="InterPro" id="IPR012337">
    <property type="entry name" value="RNaseH-like_sf"/>
</dbReference>
<dbReference type="AlphaFoldDB" id="S0JQH5"/>
<name>S0JQH5_9ENTE</name>
<dbReference type="PROSITE" id="PS50994">
    <property type="entry name" value="INTEGRASE"/>
    <property type="match status" value="1"/>
</dbReference>
<dbReference type="OrthoDB" id="9776104at2"/>
<gene>
    <name evidence="3" type="ORF">OMQ_01133</name>
</gene>
<protein>
    <recommendedName>
        <fullName evidence="2">Integrase catalytic domain-containing protein</fullName>
    </recommendedName>
</protein>
<dbReference type="InterPro" id="IPR009057">
    <property type="entry name" value="Homeodomain-like_sf"/>
</dbReference>
<feature type="domain" description="Integrase catalytic" evidence="2">
    <location>
        <begin position="180"/>
        <end position="346"/>
    </location>
</feature>
<evidence type="ECO:0000313" key="4">
    <source>
        <dbReference type="Proteomes" id="UP000014136"/>
    </source>
</evidence>
<dbReference type="InterPro" id="IPR036397">
    <property type="entry name" value="RNaseH_sf"/>
</dbReference>
<keyword evidence="4" id="KW-1185">Reference proteome</keyword>
<dbReference type="PANTHER" id="PTHR10948">
    <property type="entry name" value="TRANSPOSASE"/>
    <property type="match status" value="1"/>
</dbReference>
<dbReference type="Gene3D" id="1.10.10.60">
    <property type="entry name" value="Homeodomain-like"/>
    <property type="match status" value="1"/>
</dbReference>
<dbReference type="InterPro" id="IPR001584">
    <property type="entry name" value="Integrase_cat-core"/>
</dbReference>
<dbReference type="Proteomes" id="UP000014136">
    <property type="component" value="Unassembled WGS sequence"/>
</dbReference>
<accession>S0JQH5</accession>
<dbReference type="InterPro" id="IPR053392">
    <property type="entry name" value="Transposase_IS30-like"/>
</dbReference>
<dbReference type="PATRIC" id="fig|1139996.3.peg.1116"/>
<dbReference type="SUPFAM" id="SSF53098">
    <property type="entry name" value="Ribonuclease H-like"/>
    <property type="match status" value="1"/>
</dbReference>
<dbReference type="HOGENOM" id="CLU_035706_0_2_9"/>
<dbReference type="PANTHER" id="PTHR10948:SF23">
    <property type="entry name" value="TRANSPOSASE INSI FOR INSERTION SEQUENCE ELEMENT IS30A-RELATED"/>
    <property type="match status" value="1"/>
</dbReference>
<dbReference type="Pfam" id="PF13936">
    <property type="entry name" value="HTH_38"/>
    <property type="match status" value="1"/>
</dbReference>
<dbReference type="EMBL" id="AHYT01000004">
    <property type="protein sequence ID" value="EOT29181.1"/>
    <property type="molecule type" value="Genomic_DNA"/>
</dbReference>
<proteinExistence type="predicted"/>
<comment type="caution">
    <text evidence="3">The sequence shown here is derived from an EMBL/GenBank/DDBJ whole genome shotgun (WGS) entry which is preliminary data.</text>
</comment>
<organism evidence="3 4">
    <name type="scientific">Enterococcus saccharolyticus subsp. saccharolyticus ATCC 43076</name>
    <dbReference type="NCBI Taxonomy" id="1139996"/>
    <lineage>
        <taxon>Bacteria</taxon>
        <taxon>Bacillati</taxon>
        <taxon>Bacillota</taxon>
        <taxon>Bacilli</taxon>
        <taxon>Lactobacillales</taxon>
        <taxon>Enterococcaceae</taxon>
        <taxon>Enterococcus</taxon>
    </lineage>
</organism>
<dbReference type="Gene3D" id="3.30.420.10">
    <property type="entry name" value="Ribonuclease H-like superfamily/Ribonuclease H"/>
    <property type="match status" value="1"/>
</dbReference>
<dbReference type="GO" id="GO:0032196">
    <property type="term" value="P:transposition"/>
    <property type="evidence" value="ECO:0007669"/>
    <property type="project" value="TreeGrafter"/>
</dbReference>
<dbReference type="InterPro" id="IPR051917">
    <property type="entry name" value="Transposase-Integrase"/>
</dbReference>
<dbReference type="SUPFAM" id="SSF46689">
    <property type="entry name" value="Homeodomain-like"/>
    <property type="match status" value="1"/>
</dbReference>
<dbReference type="GO" id="GO:0015074">
    <property type="term" value="P:DNA integration"/>
    <property type="evidence" value="ECO:0007669"/>
    <property type="project" value="InterPro"/>
</dbReference>
<dbReference type="GO" id="GO:0003676">
    <property type="term" value="F:nucleic acid binding"/>
    <property type="evidence" value="ECO:0007669"/>
    <property type="project" value="InterPro"/>
</dbReference>